<keyword evidence="7" id="KW-1185">Reference proteome</keyword>
<dbReference type="Gene3D" id="3.40.50.1470">
    <property type="entry name" value="Peptidyl-tRNA hydrolase"/>
    <property type="match status" value="1"/>
</dbReference>
<protein>
    <recommendedName>
        <fullName evidence="1">peptidyl-tRNA hydrolase</fullName>
        <ecNumber evidence="1">3.1.1.29</ecNumber>
    </recommendedName>
</protein>
<dbReference type="OMA" id="HDELQVP"/>
<evidence type="ECO:0000313" key="6">
    <source>
        <dbReference type="EMBL" id="CCD27220.1"/>
    </source>
</evidence>
<dbReference type="InterPro" id="IPR036416">
    <property type="entry name" value="Pept_tRNA_hydro_sf"/>
</dbReference>
<dbReference type="Pfam" id="PF01195">
    <property type="entry name" value="Pept_tRNA_hydro"/>
    <property type="match status" value="1"/>
</dbReference>
<dbReference type="EMBL" id="HE580277">
    <property type="protein sequence ID" value="CCD27220.1"/>
    <property type="molecule type" value="Genomic_DNA"/>
</dbReference>
<accession>G0WHF9</accession>
<dbReference type="PROSITE" id="PS01196">
    <property type="entry name" value="PEPT_TRNA_HYDROL_2"/>
    <property type="match status" value="1"/>
</dbReference>
<dbReference type="OrthoDB" id="1711136at2759"/>
<dbReference type="eggNOG" id="KOG2255">
    <property type="taxonomic scope" value="Eukaryota"/>
</dbReference>
<evidence type="ECO:0000313" key="7">
    <source>
        <dbReference type="Proteomes" id="UP000000689"/>
    </source>
</evidence>
<reference evidence="6 7" key="1">
    <citation type="journal article" date="2011" name="Proc. Natl. Acad. Sci. U.S.A.">
        <title>Evolutionary erosion of yeast sex chromosomes by mating-type switching accidents.</title>
        <authorList>
            <person name="Gordon J.L."/>
            <person name="Armisen D."/>
            <person name="Proux-Wera E."/>
            <person name="Oheigeartaigh S.S."/>
            <person name="Byrne K.P."/>
            <person name="Wolfe K.H."/>
        </authorList>
    </citation>
    <scope>NUCLEOTIDE SEQUENCE [LARGE SCALE GENOMIC DNA]</scope>
    <source>
        <strain evidence="7">ATCC 10597 / BCRC 20456 / CBS 421 / NBRC 0211 / NRRL Y-12639</strain>
    </source>
</reference>
<name>G0WHF9_NAUDC</name>
<dbReference type="SUPFAM" id="SSF53178">
    <property type="entry name" value="Peptidyl-tRNA hydrolase-like"/>
    <property type="match status" value="1"/>
</dbReference>
<evidence type="ECO:0000256" key="4">
    <source>
        <dbReference type="ARBA" id="ARBA00022884"/>
    </source>
</evidence>
<evidence type="ECO:0000256" key="1">
    <source>
        <dbReference type="ARBA" id="ARBA00013260"/>
    </source>
</evidence>
<dbReference type="KEGG" id="ndi:NDAI_0K00310"/>
<evidence type="ECO:0000256" key="5">
    <source>
        <dbReference type="ARBA" id="ARBA00038063"/>
    </source>
</evidence>
<dbReference type="PANTHER" id="PTHR17224">
    <property type="entry name" value="PEPTIDYL-TRNA HYDROLASE"/>
    <property type="match status" value="1"/>
</dbReference>
<dbReference type="GeneID" id="11494645"/>
<keyword evidence="2" id="KW-0820">tRNA-binding</keyword>
<dbReference type="STRING" id="1071378.G0WHF9"/>
<dbReference type="RefSeq" id="XP_003672463.1">
    <property type="nucleotide sequence ID" value="XM_003672415.1"/>
</dbReference>
<comment type="similarity">
    <text evidence="5">Belongs to the PTH family.</text>
</comment>
<dbReference type="HOGENOM" id="CLU_062456_2_1_1"/>
<keyword evidence="3" id="KW-0378">Hydrolase</keyword>
<dbReference type="Proteomes" id="UP000000689">
    <property type="component" value="Chromosome 11"/>
</dbReference>
<dbReference type="EC" id="3.1.1.29" evidence="1"/>
<dbReference type="InterPro" id="IPR001328">
    <property type="entry name" value="Pept_tRNA_hydro"/>
</dbReference>
<sequence length="195" mass="21984">MLRLVPTPRVFRRNLKTSITGLGNPEPQYKGSRHNIGLYILDQIKSTLVGNVPYKESLTGSVHYLSINPELFLIRSDGDFINLSGNTIVPLWRTLPKDTRHVVIHDDLNLPMGKIQLRGPGTSLRGHNGLKSIDKKLGCKNDFYKLSIGIDRPESHEPNVVAKYVLDKIDPSQLKNINKQAMSNVLEVLRKEKLI</sequence>
<dbReference type="GO" id="GO:0005739">
    <property type="term" value="C:mitochondrion"/>
    <property type="evidence" value="ECO:0007669"/>
    <property type="project" value="GOC"/>
</dbReference>
<dbReference type="GO" id="GO:0032543">
    <property type="term" value="P:mitochondrial translation"/>
    <property type="evidence" value="ECO:0007669"/>
    <property type="project" value="EnsemblFungi"/>
</dbReference>
<dbReference type="AlphaFoldDB" id="G0WHF9"/>
<keyword evidence="4" id="KW-0694">RNA-binding</keyword>
<proteinExistence type="inferred from homology"/>
<organism evidence="6 7">
    <name type="scientific">Naumovozyma dairenensis (strain ATCC 10597 / BCRC 20456 / CBS 421 / NBRC 0211 / NRRL Y-12639)</name>
    <name type="common">Saccharomyces dairenensis</name>
    <dbReference type="NCBI Taxonomy" id="1071378"/>
    <lineage>
        <taxon>Eukaryota</taxon>
        <taxon>Fungi</taxon>
        <taxon>Dikarya</taxon>
        <taxon>Ascomycota</taxon>
        <taxon>Saccharomycotina</taxon>
        <taxon>Saccharomycetes</taxon>
        <taxon>Saccharomycetales</taxon>
        <taxon>Saccharomycetaceae</taxon>
        <taxon>Naumovozyma</taxon>
    </lineage>
</organism>
<dbReference type="GO" id="GO:0000049">
    <property type="term" value="F:tRNA binding"/>
    <property type="evidence" value="ECO:0007669"/>
    <property type="project" value="UniProtKB-KW"/>
</dbReference>
<dbReference type="InterPro" id="IPR018171">
    <property type="entry name" value="Pept_tRNA_hydro_CS"/>
</dbReference>
<dbReference type="NCBIfam" id="TIGR00447">
    <property type="entry name" value="pth"/>
    <property type="match status" value="1"/>
</dbReference>
<gene>
    <name evidence="6" type="primary">NDAI0K00310</name>
    <name evidence="6" type="ordered locus">NDAI_0K00310</name>
</gene>
<dbReference type="PANTHER" id="PTHR17224:SF1">
    <property type="entry name" value="PEPTIDYL-TRNA HYDROLASE"/>
    <property type="match status" value="1"/>
</dbReference>
<evidence type="ECO:0000256" key="3">
    <source>
        <dbReference type="ARBA" id="ARBA00022801"/>
    </source>
</evidence>
<evidence type="ECO:0000256" key="2">
    <source>
        <dbReference type="ARBA" id="ARBA00022555"/>
    </source>
</evidence>
<dbReference type="GO" id="GO:0004045">
    <property type="term" value="F:peptidyl-tRNA hydrolase activity"/>
    <property type="evidence" value="ECO:0007669"/>
    <property type="project" value="UniProtKB-EC"/>
</dbReference>